<dbReference type="GO" id="GO:0005886">
    <property type="term" value="C:plasma membrane"/>
    <property type="evidence" value="ECO:0007669"/>
    <property type="project" value="TreeGrafter"/>
</dbReference>
<feature type="domain" description="VTT" evidence="2">
    <location>
        <begin position="23"/>
        <end position="142"/>
    </location>
</feature>
<dbReference type="PANTHER" id="PTHR42709">
    <property type="entry name" value="ALKALINE PHOSPHATASE LIKE PROTEIN"/>
    <property type="match status" value="1"/>
</dbReference>
<protein>
    <recommendedName>
        <fullName evidence="2">VTT domain-containing protein</fullName>
    </recommendedName>
</protein>
<evidence type="ECO:0000259" key="2">
    <source>
        <dbReference type="Pfam" id="PF09335"/>
    </source>
</evidence>
<dbReference type="PANTHER" id="PTHR42709:SF2">
    <property type="entry name" value="INNER MEMBRANE PROTEIN YOHD"/>
    <property type="match status" value="1"/>
</dbReference>
<dbReference type="EMBL" id="MKIM01000019">
    <property type="protein sequence ID" value="OLP46704.1"/>
    <property type="molecule type" value="Genomic_DNA"/>
</dbReference>
<dbReference type="Pfam" id="PF09335">
    <property type="entry name" value="VTT_dom"/>
    <property type="match status" value="1"/>
</dbReference>
<proteinExistence type="predicted"/>
<feature type="transmembrane region" description="Helical" evidence="1">
    <location>
        <begin position="12"/>
        <end position="34"/>
    </location>
</feature>
<gene>
    <name evidence="3" type="ORF">BJF95_15365</name>
</gene>
<feature type="transmembrane region" description="Helical" evidence="1">
    <location>
        <begin position="125"/>
        <end position="148"/>
    </location>
</feature>
<comment type="caution">
    <text evidence="3">The sequence shown here is derived from an EMBL/GenBank/DDBJ whole genome shotgun (WGS) entry which is preliminary data.</text>
</comment>
<keyword evidence="1" id="KW-0812">Transmembrane</keyword>
<keyword evidence="4" id="KW-1185">Reference proteome</keyword>
<keyword evidence="1" id="KW-1133">Transmembrane helix</keyword>
<dbReference type="InterPro" id="IPR051311">
    <property type="entry name" value="DedA_domain"/>
</dbReference>
<dbReference type="RefSeq" id="WP_075637660.1">
    <property type="nucleotide sequence ID" value="NZ_MKIM01000019.1"/>
</dbReference>
<evidence type="ECO:0000256" key="1">
    <source>
        <dbReference type="SAM" id="Phobius"/>
    </source>
</evidence>
<dbReference type="AlphaFoldDB" id="A0A1Q8ZXR0"/>
<dbReference type="STRING" id="1867956.BJF95_15365"/>
<evidence type="ECO:0000313" key="4">
    <source>
        <dbReference type="Proteomes" id="UP000186894"/>
    </source>
</evidence>
<name>A0A1Q8ZXR0_9HYPH</name>
<reference evidence="3 4" key="1">
    <citation type="submission" date="2016-09" db="EMBL/GenBank/DDBJ databases">
        <title>Rhizobium oryziradicis sp. nov., isolated from the root of rice.</title>
        <authorList>
            <person name="Zhao J."/>
            <person name="Zhang X."/>
        </authorList>
    </citation>
    <scope>NUCLEOTIDE SEQUENCE [LARGE SCALE GENOMIC DNA]</scope>
    <source>
        <strain evidence="3 4">N19</strain>
    </source>
</reference>
<feature type="transmembrane region" description="Helical" evidence="1">
    <location>
        <begin position="160"/>
        <end position="179"/>
    </location>
</feature>
<feature type="transmembrane region" description="Helical" evidence="1">
    <location>
        <begin position="40"/>
        <end position="66"/>
    </location>
</feature>
<organism evidence="3 4">
    <name type="scientific">Rhizobium oryziradicis</name>
    <dbReference type="NCBI Taxonomy" id="1867956"/>
    <lineage>
        <taxon>Bacteria</taxon>
        <taxon>Pseudomonadati</taxon>
        <taxon>Pseudomonadota</taxon>
        <taxon>Alphaproteobacteria</taxon>
        <taxon>Hyphomicrobiales</taxon>
        <taxon>Rhizobiaceae</taxon>
        <taxon>Rhizobium/Agrobacterium group</taxon>
        <taxon>Rhizobium</taxon>
    </lineage>
</organism>
<dbReference type="InterPro" id="IPR032816">
    <property type="entry name" value="VTT_dom"/>
</dbReference>
<accession>A0A1Q8ZXR0</accession>
<dbReference type="OrthoDB" id="948134at2"/>
<dbReference type="Proteomes" id="UP000186894">
    <property type="component" value="Unassembled WGS sequence"/>
</dbReference>
<keyword evidence="1" id="KW-0472">Membrane</keyword>
<evidence type="ECO:0000313" key="3">
    <source>
        <dbReference type="EMBL" id="OLP46704.1"/>
    </source>
</evidence>
<sequence>MSIEHFVEHYGLLAIFGGAGIEGEAVVFLGGVLAHRGLLIYWQVALAASAGSFLMDQLLFFAGRYASGNGWVRKMIAHPILSRVTNLLERYPTGFVIAFRWIYGMRTISPIVIGMSHIPIVKFMALNAMAAAIWGPVIAGIGFVFGHGIENLLGRFALEAHLAIAFVAIFALMCAALLYQKYAEK</sequence>